<evidence type="ECO:0000313" key="3">
    <source>
        <dbReference type="Proteomes" id="UP000789405"/>
    </source>
</evidence>
<comment type="caution">
    <text evidence="2">The sequence shown here is derived from an EMBL/GenBank/DDBJ whole genome shotgun (WGS) entry which is preliminary data.</text>
</comment>
<name>A0A9N9E3U4_9GLOM</name>
<feature type="coiled-coil region" evidence="1">
    <location>
        <begin position="22"/>
        <end position="52"/>
    </location>
</feature>
<gene>
    <name evidence="2" type="ORF">DERYTH_LOCUS10862</name>
</gene>
<organism evidence="2 3">
    <name type="scientific">Dentiscutata erythropus</name>
    <dbReference type="NCBI Taxonomy" id="1348616"/>
    <lineage>
        <taxon>Eukaryota</taxon>
        <taxon>Fungi</taxon>
        <taxon>Fungi incertae sedis</taxon>
        <taxon>Mucoromycota</taxon>
        <taxon>Glomeromycotina</taxon>
        <taxon>Glomeromycetes</taxon>
        <taxon>Diversisporales</taxon>
        <taxon>Gigasporaceae</taxon>
        <taxon>Dentiscutata</taxon>
    </lineage>
</organism>
<evidence type="ECO:0000256" key="1">
    <source>
        <dbReference type="SAM" id="Coils"/>
    </source>
</evidence>
<proteinExistence type="predicted"/>
<dbReference type="Proteomes" id="UP000789405">
    <property type="component" value="Unassembled WGS sequence"/>
</dbReference>
<dbReference type="AlphaFoldDB" id="A0A9N9E3U4"/>
<keyword evidence="3" id="KW-1185">Reference proteome</keyword>
<keyword evidence="1" id="KW-0175">Coiled coil</keyword>
<evidence type="ECO:0000313" key="2">
    <source>
        <dbReference type="EMBL" id="CAG8663980.1"/>
    </source>
</evidence>
<feature type="non-terminal residue" evidence="2">
    <location>
        <position position="64"/>
    </location>
</feature>
<sequence>ANTAQKRLSFLVPIGLKSQSLLVSNSKEVEDLNNLLDKLELEKEELDKYKTYYLEKIELDEEEK</sequence>
<protein>
    <submittedName>
        <fullName evidence="2">9719_t:CDS:1</fullName>
    </submittedName>
</protein>
<reference evidence="2" key="1">
    <citation type="submission" date="2021-06" db="EMBL/GenBank/DDBJ databases">
        <authorList>
            <person name="Kallberg Y."/>
            <person name="Tangrot J."/>
            <person name="Rosling A."/>
        </authorList>
    </citation>
    <scope>NUCLEOTIDE SEQUENCE</scope>
    <source>
        <strain evidence="2">MA453B</strain>
    </source>
</reference>
<dbReference type="EMBL" id="CAJVPY010006503">
    <property type="protein sequence ID" value="CAG8663980.1"/>
    <property type="molecule type" value="Genomic_DNA"/>
</dbReference>
<accession>A0A9N9E3U4</accession>